<organism evidence="1 2">
    <name type="scientific">Forsythia ovata</name>
    <dbReference type="NCBI Taxonomy" id="205694"/>
    <lineage>
        <taxon>Eukaryota</taxon>
        <taxon>Viridiplantae</taxon>
        <taxon>Streptophyta</taxon>
        <taxon>Embryophyta</taxon>
        <taxon>Tracheophyta</taxon>
        <taxon>Spermatophyta</taxon>
        <taxon>Magnoliopsida</taxon>
        <taxon>eudicotyledons</taxon>
        <taxon>Gunneridae</taxon>
        <taxon>Pentapetalae</taxon>
        <taxon>asterids</taxon>
        <taxon>lamiids</taxon>
        <taxon>Lamiales</taxon>
        <taxon>Oleaceae</taxon>
        <taxon>Forsythieae</taxon>
        <taxon>Forsythia</taxon>
    </lineage>
</organism>
<evidence type="ECO:0000313" key="1">
    <source>
        <dbReference type="EMBL" id="KAL2484348.1"/>
    </source>
</evidence>
<protein>
    <recommendedName>
        <fullName evidence="3">DUF1365 domain-containing protein</fullName>
    </recommendedName>
</protein>
<sequence>MELLYLLCSLLSTTFSSLILSLLLPFRHLFRRVVAASSVADAGNSILLYQGTVWHERRRPVHHSFRYSVRYALIDLDRARPHVPPDHLSGDEARRAAETNGPVFLLTIPPSVGYEQNPLSVYYCYDVEGSTQTLKKCIAEVTNTPWGERVSFLFNPTSDLVAKPLHVSPFMDMLGNWSMQANEPGDSLRLVISVQHPELGNYFTASLTAKRVTSSMAGDHAQFFWLMPHKVALWIYWHALKLWWKNVSFIQHPRYQSPMYREEALMRDKNMRCCRSFGGNELNNSHVEGRKSDPVAETRNGHHFTWRDAKWPWSYELKIILKELQEVGSSWGSYKQLGSSWKKWAVYWAMRRLLGINSWIIVKELQEVKSSWEVTNSWNHYGRNGQSLGDEAIAGR</sequence>
<dbReference type="AlphaFoldDB" id="A0ABD1R7I1"/>
<evidence type="ECO:0000313" key="2">
    <source>
        <dbReference type="Proteomes" id="UP001604277"/>
    </source>
</evidence>
<dbReference type="Pfam" id="PF07103">
    <property type="entry name" value="DUF1365"/>
    <property type="match status" value="1"/>
</dbReference>
<keyword evidence="2" id="KW-1185">Reference proteome</keyword>
<reference evidence="2" key="1">
    <citation type="submission" date="2024-07" db="EMBL/GenBank/DDBJ databases">
        <title>Two chromosome-level genome assemblies of Korean endemic species Abeliophyllum distichum and Forsythia ovata (Oleaceae).</title>
        <authorList>
            <person name="Jang H."/>
        </authorList>
    </citation>
    <scope>NUCLEOTIDE SEQUENCE [LARGE SCALE GENOMIC DNA]</scope>
</reference>
<accession>A0ABD1R7I1</accession>
<proteinExistence type="predicted"/>
<dbReference type="Proteomes" id="UP001604277">
    <property type="component" value="Unassembled WGS sequence"/>
</dbReference>
<dbReference type="InterPro" id="IPR010775">
    <property type="entry name" value="DUF1365"/>
</dbReference>
<name>A0ABD1R7I1_9LAMI</name>
<evidence type="ECO:0008006" key="3">
    <source>
        <dbReference type="Google" id="ProtNLM"/>
    </source>
</evidence>
<dbReference type="PANTHER" id="PTHR33973:SF4">
    <property type="entry name" value="OS07G0153300 PROTEIN"/>
    <property type="match status" value="1"/>
</dbReference>
<dbReference type="EMBL" id="JBFOLJ010000013">
    <property type="protein sequence ID" value="KAL2484348.1"/>
    <property type="molecule type" value="Genomic_DNA"/>
</dbReference>
<comment type="caution">
    <text evidence="1">The sequence shown here is derived from an EMBL/GenBank/DDBJ whole genome shotgun (WGS) entry which is preliminary data.</text>
</comment>
<gene>
    <name evidence="1" type="ORF">Fot_45792</name>
</gene>
<dbReference type="PANTHER" id="PTHR33973">
    <property type="entry name" value="OS07G0153300 PROTEIN"/>
    <property type="match status" value="1"/>
</dbReference>